<evidence type="ECO:0000256" key="4">
    <source>
        <dbReference type="ARBA" id="ARBA00022679"/>
    </source>
</evidence>
<dbReference type="InterPro" id="IPR014777">
    <property type="entry name" value="4pyrrole_Mease_sub1"/>
</dbReference>
<keyword evidence="5" id="KW-0949">S-adenosyl-L-methionine</keyword>
<keyword evidence="9" id="KW-1185">Reference proteome</keyword>
<evidence type="ECO:0000259" key="7">
    <source>
        <dbReference type="Pfam" id="PF00590"/>
    </source>
</evidence>
<dbReference type="InterPro" id="IPR014776">
    <property type="entry name" value="4pyrrole_Mease_sub2"/>
</dbReference>
<dbReference type="InterPro" id="IPR000878">
    <property type="entry name" value="4pyrrol_Mease"/>
</dbReference>
<dbReference type="Gene3D" id="3.30.950.10">
    <property type="entry name" value="Methyltransferase, Cobalt-precorrin-4 Transmethylase, Domain 2"/>
    <property type="match status" value="1"/>
</dbReference>
<dbReference type="Gene3D" id="3.40.1010.10">
    <property type="entry name" value="Cobalt-precorrin-4 Transmethylase, Domain 1"/>
    <property type="match status" value="1"/>
</dbReference>
<comment type="pathway">
    <text evidence="1">Cofactor biosynthesis; adenosylcobalamin biosynthesis.</text>
</comment>
<dbReference type="AlphaFoldDB" id="A0A1M7G3G1"/>
<dbReference type="GO" id="GO:0009236">
    <property type="term" value="P:cobalamin biosynthetic process"/>
    <property type="evidence" value="ECO:0007669"/>
    <property type="project" value="UniProtKB-UniRule"/>
</dbReference>
<dbReference type="InterPro" id="IPR035996">
    <property type="entry name" value="4pyrrol_Methylase_sf"/>
</dbReference>
<proteinExistence type="inferred from homology"/>
<feature type="domain" description="Tetrapyrrole methylase" evidence="7">
    <location>
        <begin position="16"/>
        <end position="242"/>
    </location>
</feature>
<dbReference type="Proteomes" id="UP000184038">
    <property type="component" value="Unassembled WGS sequence"/>
</dbReference>
<protein>
    <submittedName>
        <fullName evidence="8">Precorrin-2/cobalt-factor-2 C20-methyltransferase</fullName>
    </submittedName>
</protein>
<keyword evidence="3 8" id="KW-0489">Methyltransferase</keyword>
<organism evidence="8 9">
    <name type="scientific">Anaerosporobacter mobilis DSM 15930</name>
    <dbReference type="NCBI Taxonomy" id="1120996"/>
    <lineage>
        <taxon>Bacteria</taxon>
        <taxon>Bacillati</taxon>
        <taxon>Bacillota</taxon>
        <taxon>Clostridia</taxon>
        <taxon>Lachnospirales</taxon>
        <taxon>Lachnospiraceae</taxon>
        <taxon>Anaerosporobacter</taxon>
    </lineage>
</organism>
<dbReference type="InterPro" id="IPR012382">
    <property type="entry name" value="CobI/CbiL"/>
</dbReference>
<dbReference type="GO" id="GO:0030788">
    <property type="term" value="F:precorrin-2 C20-methyltransferase activity"/>
    <property type="evidence" value="ECO:0007669"/>
    <property type="project" value="InterPro"/>
</dbReference>
<accession>A0A1M7G3G1</accession>
<name>A0A1M7G3G1_9FIRM</name>
<dbReference type="PANTHER" id="PTHR43467:SF2">
    <property type="entry name" value="COBALT-PRECORRIN-2 C(20)-METHYLTRANSFERASE"/>
    <property type="match status" value="1"/>
</dbReference>
<evidence type="ECO:0000256" key="1">
    <source>
        <dbReference type="ARBA" id="ARBA00004953"/>
    </source>
</evidence>
<evidence type="ECO:0000313" key="9">
    <source>
        <dbReference type="Proteomes" id="UP000184038"/>
    </source>
</evidence>
<reference evidence="8 9" key="1">
    <citation type="submission" date="2016-11" db="EMBL/GenBank/DDBJ databases">
        <authorList>
            <person name="Jaros S."/>
            <person name="Januszkiewicz K."/>
            <person name="Wedrychowicz H."/>
        </authorList>
    </citation>
    <scope>NUCLEOTIDE SEQUENCE [LARGE SCALE GENOMIC DNA]</scope>
    <source>
        <strain evidence="8 9">DSM 15930</strain>
    </source>
</reference>
<keyword evidence="2" id="KW-0169">Cobalamin biosynthesis</keyword>
<dbReference type="GO" id="GO:0032259">
    <property type="term" value="P:methylation"/>
    <property type="evidence" value="ECO:0007669"/>
    <property type="project" value="UniProtKB-KW"/>
</dbReference>
<evidence type="ECO:0000256" key="5">
    <source>
        <dbReference type="ARBA" id="ARBA00022691"/>
    </source>
</evidence>
<dbReference type="STRING" id="1120996.SAMN02746066_00810"/>
<dbReference type="SUPFAM" id="SSF53790">
    <property type="entry name" value="Tetrapyrrole methylase"/>
    <property type="match status" value="1"/>
</dbReference>
<evidence type="ECO:0000256" key="3">
    <source>
        <dbReference type="ARBA" id="ARBA00022603"/>
    </source>
</evidence>
<dbReference type="PANTHER" id="PTHR43467">
    <property type="entry name" value="COBALT-PRECORRIN-2 C(20)-METHYLTRANSFERASE"/>
    <property type="match status" value="1"/>
</dbReference>
<dbReference type="CDD" id="cd11645">
    <property type="entry name" value="Precorrin_2_C20_MT"/>
    <property type="match status" value="1"/>
</dbReference>
<evidence type="ECO:0000313" key="8">
    <source>
        <dbReference type="EMBL" id="SHM10914.1"/>
    </source>
</evidence>
<dbReference type="InterPro" id="IPR003043">
    <property type="entry name" value="Uropor_MeTrfase_CS"/>
</dbReference>
<dbReference type="Pfam" id="PF00590">
    <property type="entry name" value="TP_methylase"/>
    <property type="match status" value="1"/>
</dbReference>
<evidence type="ECO:0000256" key="2">
    <source>
        <dbReference type="ARBA" id="ARBA00022573"/>
    </source>
</evidence>
<keyword evidence="4 8" id="KW-0808">Transferase</keyword>
<sequence length="263" mass="29186">MKKVFSKHGYRMKGILYGIGTGPGDPELLTLKAVRLLKESDVIAIAVTDSTLEEPFLEGREQGLDVDKDCDSYRQGCVAYCIAVQSVPEIADKTILHLPTVMTKDKKKLQEGYEKAAKAVEDLLEQGKQVSFITLGDPTIYSTYLYVHALIKEAGFDTQIISGIPSFCAAAARMNQGLVERSEQLHIIPGSYGVEEALTMKGTKVFMKVASKMPMVKEYIRKHHNDVVMVENCGMDGEQVYTSCEDIPENASYYSLLIVKEDK</sequence>
<comment type="similarity">
    <text evidence="6">Belongs to the precorrin methyltransferase family.</text>
</comment>
<gene>
    <name evidence="8" type="ORF">SAMN02746066_00810</name>
</gene>
<dbReference type="PIRSF" id="PIRSF036427">
    <property type="entry name" value="Precrrn-2_mtase"/>
    <property type="match status" value="1"/>
</dbReference>
<dbReference type="PROSITE" id="PS00839">
    <property type="entry name" value="SUMT_1"/>
    <property type="match status" value="1"/>
</dbReference>
<evidence type="ECO:0000256" key="6">
    <source>
        <dbReference type="PIRNR" id="PIRNR036427"/>
    </source>
</evidence>
<dbReference type="EMBL" id="FRCP01000006">
    <property type="protein sequence ID" value="SHM10914.1"/>
    <property type="molecule type" value="Genomic_DNA"/>
</dbReference>